<name>A0A845R6K4_9CLOT</name>
<evidence type="ECO:0000313" key="1">
    <source>
        <dbReference type="EMBL" id="NBI08123.1"/>
    </source>
</evidence>
<gene>
    <name evidence="1" type="ORF">D3Z33_14790</name>
</gene>
<dbReference type="Proteomes" id="UP000467132">
    <property type="component" value="Unassembled WGS sequence"/>
</dbReference>
<sequence>MKESSTRSILAIVTIDEKLIIHSGVPTFLAKDKDTQEKISSELGRTLSGNIYKLANGTIIITQE</sequence>
<dbReference type="Pfam" id="PF21835">
    <property type="entry name" value="YIEGIA_cap"/>
    <property type="match status" value="1"/>
</dbReference>
<dbReference type="AlphaFoldDB" id="A0A845R6K4"/>
<comment type="caution">
    <text evidence="1">The sequence shown here is derived from an EMBL/GenBank/DDBJ whole genome shotgun (WGS) entry which is preliminary data.</text>
</comment>
<evidence type="ECO:0000313" key="2">
    <source>
        <dbReference type="Proteomes" id="UP000467132"/>
    </source>
</evidence>
<dbReference type="InterPro" id="IPR054055">
    <property type="entry name" value="YpzH"/>
</dbReference>
<reference evidence="1 2" key="1">
    <citation type="submission" date="2018-08" db="EMBL/GenBank/DDBJ databases">
        <title>Murine metabolic-syndrome-specific gut microbial biobank.</title>
        <authorList>
            <person name="Liu C."/>
        </authorList>
    </citation>
    <scope>NUCLEOTIDE SEQUENCE [LARGE SCALE GENOMIC DNA]</scope>
    <source>
        <strain evidence="1 2">583</strain>
    </source>
</reference>
<dbReference type="EMBL" id="QXXA01000020">
    <property type="protein sequence ID" value="NBI08123.1"/>
    <property type="molecule type" value="Genomic_DNA"/>
</dbReference>
<accession>A0A845R6K4</accession>
<protein>
    <submittedName>
        <fullName evidence="1">Uncharacterized protein</fullName>
    </submittedName>
</protein>
<organism evidence="1 2">
    <name type="scientific">Senegalia massiliensis</name>
    <dbReference type="NCBI Taxonomy" id="1720316"/>
    <lineage>
        <taxon>Bacteria</taxon>
        <taxon>Bacillati</taxon>
        <taxon>Bacillota</taxon>
        <taxon>Clostridia</taxon>
        <taxon>Eubacteriales</taxon>
        <taxon>Clostridiaceae</taxon>
        <taxon>Senegalia</taxon>
    </lineage>
</organism>
<proteinExistence type="predicted"/>
<keyword evidence="2" id="KW-1185">Reference proteome</keyword>